<sequence>TKLSWSCVEHDDNHCVIISTIKCDGGNVISWGWFSASGSDNLTGEIQEDNIRQHQRKASDLVSCRQQSEII</sequence>
<dbReference type="AlphaFoldDB" id="A0A3B4ZYP0"/>
<organism evidence="1">
    <name type="scientific">Stegastes partitus</name>
    <name type="common">bicolor damselfish</name>
    <dbReference type="NCBI Taxonomy" id="144197"/>
    <lineage>
        <taxon>Eukaryota</taxon>
        <taxon>Metazoa</taxon>
        <taxon>Chordata</taxon>
        <taxon>Craniata</taxon>
        <taxon>Vertebrata</taxon>
        <taxon>Euteleostomi</taxon>
        <taxon>Actinopterygii</taxon>
        <taxon>Neopterygii</taxon>
        <taxon>Teleostei</taxon>
        <taxon>Neoteleostei</taxon>
        <taxon>Acanthomorphata</taxon>
        <taxon>Ovalentaria</taxon>
        <taxon>Pomacentridae</taxon>
        <taxon>Stegastes</taxon>
    </lineage>
</organism>
<reference evidence="1" key="1">
    <citation type="submission" date="2023-09" db="UniProtKB">
        <authorList>
            <consortium name="Ensembl"/>
        </authorList>
    </citation>
    <scope>IDENTIFICATION</scope>
</reference>
<name>A0A3B4ZYP0_9TELE</name>
<proteinExistence type="predicted"/>
<evidence type="ECO:0000313" key="1">
    <source>
        <dbReference type="Ensembl" id="ENSSPAP00000013460.1"/>
    </source>
</evidence>
<dbReference type="Ensembl" id="ENSSPAT00000013686.1">
    <property type="protein sequence ID" value="ENSSPAP00000013460.1"/>
    <property type="gene ID" value="ENSSPAG00000010197.1"/>
</dbReference>
<accession>A0A3B4ZYP0</accession>
<protein>
    <submittedName>
        <fullName evidence="1">Uncharacterized protein</fullName>
    </submittedName>
</protein>